<feature type="region of interest" description="Disordered" evidence="1">
    <location>
        <begin position="1"/>
        <end position="26"/>
    </location>
</feature>
<dbReference type="OrthoDB" id="2508220at2759"/>
<sequence length="553" mass="63752">MQRNGNARHTSVEAQLQSIGAESTESHPIEFLESSFNSRKDVDFRERGILHQGANRMEIRIPPIDGNGNPPGDISFQRIDFLPRKFGQRVLVKTLMNKFEERYRRLPFHPYLRNKFKHEKDLIFGDLPVIHYEGFVTPAEGLTEMRVLRKHLKSRMERLLSCLLIVNTAVISELTPLSTPHEKIMCHEKLNDWLLNEIFSPSSGIPVIGMIQKPNLETHRKIPHLQAKLITYFSKADSYNNSLSTACNLALDWYRTINPELANHLMGLWQGAHTSIIQELVLRTISSPKRLAERAPQVIQGEDGGFNSDLEMKGIPKEVIPDKFLDSWGEGSEPITKDLIQRVKDSYYFIPSRGQYTQKFQDIPVYLVSKYSSGSGGLVSQSIRIIEGAMSIIPKLTLASRLNTLLLYGLRLQQMFMENILAAEDIYKKQQVLTDSLSRFLKWIDDEMFQPMESLPIFGNVQHINPPLDKSRFGEIQLKLIHYLSNSGDLKLIPNISIYLIFHWYRADDPDQFARLFLNKRFFLSFMAGLLGQNVEHFREFRVNKLGKRFRAH</sequence>
<keyword evidence="3" id="KW-1185">Reference proteome</keyword>
<proteinExistence type="predicted"/>
<accession>A0A0L6VP53</accession>
<evidence type="ECO:0000256" key="1">
    <source>
        <dbReference type="SAM" id="MobiDB-lite"/>
    </source>
</evidence>
<comment type="caution">
    <text evidence="2">The sequence shown here is derived from an EMBL/GenBank/DDBJ whole genome shotgun (WGS) entry which is preliminary data.</text>
</comment>
<dbReference type="AlphaFoldDB" id="A0A0L6VP53"/>
<organism evidence="2 3">
    <name type="scientific">Puccinia sorghi</name>
    <dbReference type="NCBI Taxonomy" id="27349"/>
    <lineage>
        <taxon>Eukaryota</taxon>
        <taxon>Fungi</taxon>
        <taxon>Dikarya</taxon>
        <taxon>Basidiomycota</taxon>
        <taxon>Pucciniomycotina</taxon>
        <taxon>Pucciniomycetes</taxon>
        <taxon>Pucciniales</taxon>
        <taxon>Pucciniaceae</taxon>
        <taxon>Puccinia</taxon>
    </lineage>
</organism>
<dbReference type="VEuPathDB" id="FungiDB:VP01_1264g5"/>
<evidence type="ECO:0000313" key="3">
    <source>
        <dbReference type="Proteomes" id="UP000037035"/>
    </source>
</evidence>
<gene>
    <name evidence="2" type="ORF">VP01_1264g5</name>
</gene>
<protein>
    <submittedName>
        <fullName evidence="2">Uncharacterized protein</fullName>
    </submittedName>
</protein>
<name>A0A0L6VP53_9BASI</name>
<reference evidence="2 3" key="1">
    <citation type="submission" date="2015-08" db="EMBL/GenBank/DDBJ databases">
        <title>Next Generation Sequencing and Analysis of the Genome of Puccinia sorghi L Schw, the Causal Agent of Maize Common Rust.</title>
        <authorList>
            <person name="Rochi L."/>
            <person name="Burguener G."/>
            <person name="Darino M."/>
            <person name="Turjanski A."/>
            <person name="Kreff E."/>
            <person name="Dieguez M.J."/>
            <person name="Sacco F."/>
        </authorList>
    </citation>
    <scope>NUCLEOTIDE SEQUENCE [LARGE SCALE GENOMIC DNA]</scope>
    <source>
        <strain evidence="2 3">RO10H11247</strain>
    </source>
</reference>
<dbReference type="Proteomes" id="UP000037035">
    <property type="component" value="Unassembled WGS sequence"/>
</dbReference>
<feature type="compositionally biased region" description="Polar residues" evidence="1">
    <location>
        <begin position="1"/>
        <end position="23"/>
    </location>
</feature>
<evidence type="ECO:0000313" key="2">
    <source>
        <dbReference type="EMBL" id="KNZ62489.1"/>
    </source>
</evidence>
<dbReference type="EMBL" id="LAVV01002943">
    <property type="protein sequence ID" value="KNZ62489.1"/>
    <property type="molecule type" value="Genomic_DNA"/>
</dbReference>